<evidence type="ECO:0000313" key="2">
    <source>
        <dbReference type="Proteomes" id="UP000823775"/>
    </source>
</evidence>
<organism evidence="1 2">
    <name type="scientific">Datura stramonium</name>
    <name type="common">Jimsonweed</name>
    <name type="synonym">Common thornapple</name>
    <dbReference type="NCBI Taxonomy" id="4076"/>
    <lineage>
        <taxon>Eukaryota</taxon>
        <taxon>Viridiplantae</taxon>
        <taxon>Streptophyta</taxon>
        <taxon>Embryophyta</taxon>
        <taxon>Tracheophyta</taxon>
        <taxon>Spermatophyta</taxon>
        <taxon>Magnoliopsida</taxon>
        <taxon>eudicotyledons</taxon>
        <taxon>Gunneridae</taxon>
        <taxon>Pentapetalae</taxon>
        <taxon>asterids</taxon>
        <taxon>lamiids</taxon>
        <taxon>Solanales</taxon>
        <taxon>Solanaceae</taxon>
        <taxon>Solanoideae</taxon>
        <taxon>Datureae</taxon>
        <taxon>Datura</taxon>
    </lineage>
</organism>
<evidence type="ECO:0000313" key="1">
    <source>
        <dbReference type="EMBL" id="MCD7449655.1"/>
    </source>
</evidence>
<keyword evidence="2" id="KW-1185">Reference proteome</keyword>
<accession>A0ABS8RSA0</accession>
<comment type="caution">
    <text evidence="1">The sequence shown here is derived from an EMBL/GenBank/DDBJ whole genome shotgun (WGS) entry which is preliminary data.</text>
</comment>
<name>A0ABS8RSA0_DATST</name>
<dbReference type="EMBL" id="JACEIK010000103">
    <property type="protein sequence ID" value="MCD7449655.1"/>
    <property type="molecule type" value="Genomic_DNA"/>
</dbReference>
<sequence length="128" mass="14807">LPTGDSASKCTVENVDYPVTLEKWQHNYGESVELVWITAGDARHNEESYTARPRGEGRRDWQHSYDESAELVRKKVDYARHNEESYTASTGDKEEETNCFKVPAFMRDTKAIFWTAMADESNYYNLNV</sequence>
<proteinExistence type="predicted"/>
<reference evidence="1 2" key="1">
    <citation type="journal article" date="2021" name="BMC Genomics">
        <title>Datura genome reveals duplications of psychoactive alkaloid biosynthetic genes and high mutation rate following tissue culture.</title>
        <authorList>
            <person name="Rajewski A."/>
            <person name="Carter-House D."/>
            <person name="Stajich J."/>
            <person name="Litt A."/>
        </authorList>
    </citation>
    <scope>NUCLEOTIDE SEQUENCE [LARGE SCALE GENOMIC DNA]</scope>
    <source>
        <strain evidence="1">AR-01</strain>
    </source>
</reference>
<dbReference type="Proteomes" id="UP000823775">
    <property type="component" value="Unassembled WGS sequence"/>
</dbReference>
<protein>
    <submittedName>
        <fullName evidence="1">Uncharacterized protein</fullName>
    </submittedName>
</protein>
<gene>
    <name evidence="1" type="ORF">HAX54_000885</name>
</gene>
<feature type="non-terminal residue" evidence="1">
    <location>
        <position position="1"/>
    </location>
</feature>